<evidence type="ECO:0000313" key="18">
    <source>
        <dbReference type="EMBL" id="RJK96917.1"/>
    </source>
</evidence>
<comment type="similarity">
    <text evidence="7">Belongs to the CobU/CobP family.</text>
</comment>
<dbReference type="Gene3D" id="3.40.50.300">
    <property type="entry name" value="P-loop containing nucleotide triphosphate hydrolases"/>
    <property type="match status" value="1"/>
</dbReference>
<sequence>MEVVLLGTGGAAGCPRPTCACPTCSALRQRGAWHGPTAVLVDGALLLGGGPHVVAAAARAGRSLAGLGRVVALPGTAGAPAPVAPVPPHALRQPAPGVVDVRGPDGDRLLLAAAPLGPPVLDATAGAAYDVVVLALPLAAAVPALAALRASGAAAPRTRVVLAGLDHDAPPPDELARRARAWGVQVGEDGLVVGGPAAPPRPHRVLVLGGARSGKSLEAERRLGAEPRVRYVATAPDRPGDAEWAERVAAHRARRPPGWRTTETSDVAGALAVPGPPLLVDCLGLWLTGVVDGAGPGAWDGDPAARERVRRRVDELVTAWSGAAAPVVAVSNEVGSGVVPATASGRLFRDELGRLNALVAAASDEVLLVVAGQALRLR</sequence>
<dbReference type="GO" id="GO:0005524">
    <property type="term" value="F:ATP binding"/>
    <property type="evidence" value="ECO:0007669"/>
    <property type="project" value="UniProtKB-KW"/>
</dbReference>
<dbReference type="UniPathway" id="UPA00148">
    <property type="reaction ID" value="UER00236"/>
</dbReference>
<accession>A0A3A3Z7V1</accession>
<dbReference type="RefSeq" id="WP_119949633.1">
    <property type="nucleotide sequence ID" value="NZ_QZEZ01000002.1"/>
</dbReference>
<dbReference type="GO" id="GO:0005525">
    <property type="term" value="F:GTP binding"/>
    <property type="evidence" value="ECO:0007669"/>
    <property type="project" value="UniProtKB-KW"/>
</dbReference>
<dbReference type="Proteomes" id="UP000265614">
    <property type="component" value="Unassembled WGS sequence"/>
</dbReference>
<evidence type="ECO:0000256" key="15">
    <source>
        <dbReference type="ARBA" id="ARBA00023134"/>
    </source>
</evidence>
<evidence type="ECO:0000256" key="3">
    <source>
        <dbReference type="ARBA" id="ARBA00001522"/>
    </source>
</evidence>
<comment type="caution">
    <text evidence="18">The sequence shown here is derived from an EMBL/GenBank/DDBJ whole genome shotgun (WGS) entry which is preliminary data.</text>
</comment>
<comment type="pathway">
    <text evidence="5">Cofactor biosynthesis; adenosylcobalamin biosynthesis; adenosylcobalamin from cob(II)yrinate a,c-diamide: step 6/7.</text>
</comment>
<dbReference type="InterPro" id="IPR003203">
    <property type="entry name" value="CobU/CobP"/>
</dbReference>
<evidence type="ECO:0000256" key="14">
    <source>
        <dbReference type="ARBA" id="ARBA00022840"/>
    </source>
</evidence>
<evidence type="ECO:0000256" key="2">
    <source>
        <dbReference type="ARBA" id="ARBA00000711"/>
    </source>
</evidence>
<keyword evidence="13 18" id="KW-0418">Kinase</keyword>
<dbReference type="EC" id="2.7.1.156" evidence="8"/>
<keyword evidence="10" id="KW-0169">Cobalamin biosynthesis</keyword>
<dbReference type="SUPFAM" id="SSF52540">
    <property type="entry name" value="P-loop containing nucleoside triphosphate hydrolases"/>
    <property type="match status" value="1"/>
</dbReference>
<evidence type="ECO:0000256" key="9">
    <source>
        <dbReference type="ARBA" id="ARBA00012523"/>
    </source>
</evidence>
<dbReference type="InterPro" id="IPR027417">
    <property type="entry name" value="P-loop_NTPase"/>
</dbReference>
<name>A0A3A3Z7V1_9ACTN</name>
<evidence type="ECO:0000256" key="5">
    <source>
        <dbReference type="ARBA" id="ARBA00004692"/>
    </source>
</evidence>
<dbReference type="GO" id="GO:0009236">
    <property type="term" value="P:cobalamin biosynthetic process"/>
    <property type="evidence" value="ECO:0007669"/>
    <property type="project" value="UniProtKB-UniPathway"/>
</dbReference>
<dbReference type="PANTHER" id="PTHR34848:SF1">
    <property type="entry name" value="BIFUNCTIONAL ADENOSYLCOBALAMIN BIOSYNTHESIS PROTEIN COBU"/>
    <property type="match status" value="1"/>
</dbReference>
<dbReference type="Gene3D" id="3.60.15.10">
    <property type="entry name" value="Ribonuclease Z/Hydroxyacylglutathione hydrolase-like"/>
    <property type="match status" value="1"/>
</dbReference>
<organism evidence="18 19">
    <name type="scientific">Vallicoccus soli</name>
    <dbReference type="NCBI Taxonomy" id="2339232"/>
    <lineage>
        <taxon>Bacteria</taxon>
        <taxon>Bacillati</taxon>
        <taxon>Actinomycetota</taxon>
        <taxon>Actinomycetes</taxon>
        <taxon>Motilibacterales</taxon>
        <taxon>Vallicoccaceae</taxon>
        <taxon>Vallicoccus</taxon>
    </lineage>
</organism>
<comment type="catalytic activity">
    <reaction evidence="1">
        <text>adenosylcob(III)inamide + ATP = adenosylcob(III)inamide phosphate + ADP + H(+)</text>
        <dbReference type="Rhea" id="RHEA:15769"/>
        <dbReference type="ChEBI" id="CHEBI:2480"/>
        <dbReference type="ChEBI" id="CHEBI:15378"/>
        <dbReference type="ChEBI" id="CHEBI:30616"/>
        <dbReference type="ChEBI" id="CHEBI:58502"/>
        <dbReference type="ChEBI" id="CHEBI:456216"/>
        <dbReference type="EC" id="2.7.1.156"/>
    </reaction>
</comment>
<dbReference type="Pfam" id="PF02283">
    <property type="entry name" value="CobU"/>
    <property type="match status" value="1"/>
</dbReference>
<dbReference type="InterPro" id="IPR036866">
    <property type="entry name" value="RibonucZ/Hydroxyglut_hydro"/>
</dbReference>
<dbReference type="CDD" id="cd00544">
    <property type="entry name" value="CobU"/>
    <property type="match status" value="1"/>
</dbReference>
<dbReference type="EC" id="2.7.7.62" evidence="9"/>
<reference evidence="18 19" key="1">
    <citation type="submission" date="2018-09" db="EMBL/GenBank/DDBJ databases">
        <title>YIM 75000 draft genome.</title>
        <authorList>
            <person name="Tang S."/>
            <person name="Feng Y."/>
        </authorList>
    </citation>
    <scope>NUCLEOTIDE SEQUENCE [LARGE SCALE GENOMIC DNA]</scope>
    <source>
        <strain evidence="18 19">YIM 75000</strain>
    </source>
</reference>
<dbReference type="GO" id="GO:0008820">
    <property type="term" value="F:cobinamide phosphate guanylyltransferase activity"/>
    <property type="evidence" value="ECO:0007669"/>
    <property type="project" value="UniProtKB-EC"/>
</dbReference>
<comment type="catalytic activity">
    <reaction evidence="3">
        <text>adenosylcob(III)inamide + GTP = adenosylcob(III)inamide phosphate + GDP + H(+)</text>
        <dbReference type="Rhea" id="RHEA:15765"/>
        <dbReference type="ChEBI" id="CHEBI:2480"/>
        <dbReference type="ChEBI" id="CHEBI:15378"/>
        <dbReference type="ChEBI" id="CHEBI:37565"/>
        <dbReference type="ChEBI" id="CHEBI:58189"/>
        <dbReference type="ChEBI" id="CHEBI:58502"/>
        <dbReference type="EC" id="2.7.1.156"/>
    </reaction>
</comment>
<evidence type="ECO:0000256" key="13">
    <source>
        <dbReference type="ARBA" id="ARBA00022777"/>
    </source>
</evidence>
<comment type="catalytic activity">
    <reaction evidence="2">
        <text>adenosylcob(III)inamide phosphate + GTP + H(+) = adenosylcob(III)inamide-GDP + diphosphate</text>
        <dbReference type="Rhea" id="RHEA:22712"/>
        <dbReference type="ChEBI" id="CHEBI:15378"/>
        <dbReference type="ChEBI" id="CHEBI:33019"/>
        <dbReference type="ChEBI" id="CHEBI:37565"/>
        <dbReference type="ChEBI" id="CHEBI:58502"/>
        <dbReference type="ChEBI" id="CHEBI:60487"/>
        <dbReference type="EC" id="2.7.7.62"/>
    </reaction>
</comment>
<evidence type="ECO:0000256" key="12">
    <source>
        <dbReference type="ARBA" id="ARBA00022741"/>
    </source>
</evidence>
<comment type="function">
    <text evidence="4">Catalyzes ATP-dependent phosphorylation of adenosylcobinamide and addition of GMP to adenosylcobinamide phosphate.</text>
</comment>
<dbReference type="GO" id="GO:0043752">
    <property type="term" value="F:adenosylcobinamide kinase activity"/>
    <property type="evidence" value="ECO:0007669"/>
    <property type="project" value="UniProtKB-EC"/>
</dbReference>
<evidence type="ECO:0000313" key="19">
    <source>
        <dbReference type="Proteomes" id="UP000265614"/>
    </source>
</evidence>
<keyword evidence="15" id="KW-0342">GTP-binding</keyword>
<keyword evidence="14" id="KW-0067">ATP-binding</keyword>
<evidence type="ECO:0000256" key="4">
    <source>
        <dbReference type="ARBA" id="ARBA00003889"/>
    </source>
</evidence>
<evidence type="ECO:0000256" key="6">
    <source>
        <dbReference type="ARBA" id="ARBA00005159"/>
    </source>
</evidence>
<dbReference type="AlphaFoldDB" id="A0A3A3Z7V1"/>
<evidence type="ECO:0000256" key="10">
    <source>
        <dbReference type="ARBA" id="ARBA00022573"/>
    </source>
</evidence>
<evidence type="ECO:0000256" key="16">
    <source>
        <dbReference type="ARBA" id="ARBA00029570"/>
    </source>
</evidence>
<gene>
    <name evidence="18" type="ORF">D5H78_06630</name>
</gene>
<evidence type="ECO:0000256" key="17">
    <source>
        <dbReference type="ARBA" id="ARBA00030571"/>
    </source>
</evidence>
<dbReference type="EMBL" id="QZEZ01000002">
    <property type="protein sequence ID" value="RJK96917.1"/>
    <property type="molecule type" value="Genomic_DNA"/>
</dbReference>
<comment type="pathway">
    <text evidence="6">Cofactor biosynthesis; adenosylcobalamin biosynthesis; adenosylcobalamin from cob(II)yrinate a,c-diamide: step 5/7.</text>
</comment>
<protein>
    <recommendedName>
        <fullName evidence="16">Adenosylcobinamide kinase</fullName>
        <ecNumber evidence="8">2.7.1.156</ecNumber>
        <ecNumber evidence="9">2.7.7.62</ecNumber>
    </recommendedName>
    <alternativeName>
        <fullName evidence="17">Adenosylcobinamide-phosphate guanylyltransferase</fullName>
    </alternativeName>
</protein>
<keyword evidence="12" id="KW-0547">Nucleotide-binding</keyword>
<keyword evidence="19" id="KW-1185">Reference proteome</keyword>
<evidence type="ECO:0000256" key="7">
    <source>
        <dbReference type="ARBA" id="ARBA00007490"/>
    </source>
</evidence>
<dbReference type="OrthoDB" id="9788370at2"/>
<keyword evidence="11 18" id="KW-0808">Transferase</keyword>
<proteinExistence type="inferred from homology"/>
<evidence type="ECO:0000256" key="1">
    <source>
        <dbReference type="ARBA" id="ARBA00000312"/>
    </source>
</evidence>
<evidence type="ECO:0000256" key="8">
    <source>
        <dbReference type="ARBA" id="ARBA00012016"/>
    </source>
</evidence>
<evidence type="ECO:0000256" key="11">
    <source>
        <dbReference type="ARBA" id="ARBA00022679"/>
    </source>
</evidence>
<dbReference type="PANTHER" id="PTHR34848">
    <property type="match status" value="1"/>
</dbReference>